<organism evidence="3 4">
    <name type="scientific">Micromonospora echinospora</name>
    <name type="common">Micromonospora purpurea</name>
    <dbReference type="NCBI Taxonomy" id="1877"/>
    <lineage>
        <taxon>Bacteria</taxon>
        <taxon>Bacillati</taxon>
        <taxon>Actinomycetota</taxon>
        <taxon>Actinomycetes</taxon>
        <taxon>Micromonosporales</taxon>
        <taxon>Micromonosporaceae</taxon>
        <taxon>Micromonospora</taxon>
    </lineage>
</organism>
<dbReference type="GeneID" id="300293882"/>
<evidence type="ECO:0000256" key="1">
    <source>
        <dbReference type="PROSITE-ProRule" id="PRU01251"/>
    </source>
</evidence>
<keyword evidence="3" id="KW-0378">Hydrolase</keyword>
<gene>
    <name evidence="3" type="ORF">FHU28_003317</name>
</gene>
<evidence type="ECO:0000259" key="2">
    <source>
        <dbReference type="PROSITE" id="PS51903"/>
    </source>
</evidence>
<accession>A0ABR6MDM3</accession>
<name>A0ABR6MDM3_MICEC</name>
<keyword evidence="4" id="KW-1185">Reference proteome</keyword>
<evidence type="ECO:0000313" key="4">
    <source>
        <dbReference type="Proteomes" id="UP000618986"/>
    </source>
</evidence>
<feature type="domain" description="Clp R" evidence="2">
    <location>
        <begin position="58"/>
        <end position="197"/>
    </location>
</feature>
<dbReference type="InterPro" id="IPR004176">
    <property type="entry name" value="Clp_R_N"/>
</dbReference>
<dbReference type="GO" id="GO:0005524">
    <property type="term" value="F:ATP binding"/>
    <property type="evidence" value="ECO:0007669"/>
    <property type="project" value="UniProtKB-KW"/>
</dbReference>
<dbReference type="SUPFAM" id="SSF81923">
    <property type="entry name" value="Double Clp-N motif"/>
    <property type="match status" value="1"/>
</dbReference>
<dbReference type="EMBL" id="JACHJC010000001">
    <property type="protein sequence ID" value="MBB5113478.1"/>
    <property type="molecule type" value="Genomic_DNA"/>
</dbReference>
<proteinExistence type="predicted"/>
<dbReference type="InterPro" id="IPR036628">
    <property type="entry name" value="Clp_N_dom_sf"/>
</dbReference>
<keyword evidence="1" id="KW-0677">Repeat</keyword>
<dbReference type="GO" id="GO:0008233">
    <property type="term" value="F:peptidase activity"/>
    <property type="evidence" value="ECO:0007669"/>
    <property type="project" value="UniProtKB-KW"/>
</dbReference>
<dbReference type="Pfam" id="PF02861">
    <property type="entry name" value="Clp_N"/>
    <property type="match status" value="1"/>
</dbReference>
<dbReference type="GO" id="GO:0006508">
    <property type="term" value="P:proteolysis"/>
    <property type="evidence" value="ECO:0007669"/>
    <property type="project" value="UniProtKB-KW"/>
</dbReference>
<comment type="caution">
    <text evidence="3">The sequence shown here is derived from an EMBL/GenBank/DDBJ whole genome shotgun (WGS) entry which is preliminary data.</text>
</comment>
<reference evidence="3 4" key="1">
    <citation type="submission" date="2020-08" db="EMBL/GenBank/DDBJ databases">
        <title>Sequencing the genomes of 1000 actinobacteria strains.</title>
        <authorList>
            <person name="Klenk H.-P."/>
        </authorList>
    </citation>
    <scope>NUCLEOTIDE SEQUENCE [LARGE SCALE GENOMIC DNA]</scope>
    <source>
        <strain evidence="3 4">DSM 43036</strain>
    </source>
</reference>
<protein>
    <submittedName>
        <fullName evidence="3">ATP-dependent Clp protease ATP-binding subunit ClpC</fullName>
    </submittedName>
</protein>
<keyword evidence="3" id="KW-0645">Protease</keyword>
<dbReference type="RefSeq" id="WP_184685249.1">
    <property type="nucleotide sequence ID" value="NZ_JACHJC010000001.1"/>
</dbReference>
<keyword evidence="3" id="KW-0547">Nucleotide-binding</keyword>
<dbReference type="Gene3D" id="1.10.1780.10">
    <property type="entry name" value="Clp, N-terminal domain"/>
    <property type="match status" value="1"/>
</dbReference>
<sequence>MPKVNVYLPDALADRVRDARLPVSRICQTALTQALDGAAGAAHETPTTRALPAALTLTPPANHHVAAILHQAYALASTSGAGTVEPVHLLRAFLDEGESLVLNTVELLGFPAATIRAALGEAPAATATPTVPATSPATLAVLAAAAGQATAHASPVTTGSHLLLGLLRDDGEAGDALRRTGVTAVITPAALSALYHGVAFGRMLPGRDADTTVLRVMMHDVLDRLDRLQKRLDATDA</sequence>
<evidence type="ECO:0000313" key="3">
    <source>
        <dbReference type="EMBL" id="MBB5113478.1"/>
    </source>
</evidence>
<dbReference type="PROSITE" id="PS51903">
    <property type="entry name" value="CLP_R"/>
    <property type="match status" value="1"/>
</dbReference>
<keyword evidence="3" id="KW-0067">ATP-binding</keyword>
<dbReference type="Proteomes" id="UP000618986">
    <property type="component" value="Unassembled WGS sequence"/>
</dbReference>